<dbReference type="EMBL" id="JACTNZ010000009">
    <property type="protein sequence ID" value="KAG5531297.1"/>
    <property type="molecule type" value="Genomic_DNA"/>
</dbReference>
<dbReference type="InterPro" id="IPR010264">
    <property type="entry name" value="Self-incomp_S1"/>
</dbReference>
<proteinExistence type="inferred from homology"/>
<sequence length="129" mass="15040">MNRSSLLLALLTIFHLAYARDDIVLHITSLVPNDPPLQFLCHLKDFDFGPYSLSKDQERQMKLAPTNITDAVTLFCNFTWGHKVKNFAVYDKNINAYCEGSYDCYWEARPDGFYLSKNNSTWKKFNTWT</sequence>
<feature type="chain" id="PRO_5043989177" description="S-protein homolog" evidence="6">
    <location>
        <begin position="20"/>
        <end position="129"/>
    </location>
</feature>
<dbReference type="GO" id="GO:0005576">
    <property type="term" value="C:extracellular region"/>
    <property type="evidence" value="ECO:0007669"/>
    <property type="project" value="UniProtKB-SubCell"/>
</dbReference>
<accession>A0AAV6IR84</accession>
<dbReference type="PANTHER" id="PTHR35630:SF1">
    <property type="entry name" value="LEGUMINOSIN GROUP486 SECRETED PEPTIDE"/>
    <property type="match status" value="1"/>
</dbReference>
<evidence type="ECO:0000256" key="2">
    <source>
        <dbReference type="ARBA" id="ARBA00005581"/>
    </source>
</evidence>
<evidence type="ECO:0000313" key="7">
    <source>
        <dbReference type="EMBL" id="KAG5531297.1"/>
    </source>
</evidence>
<dbReference type="PANTHER" id="PTHR35630">
    <property type="entry name" value="LEGUMINOSIN GROUP486 SECRETED PEPTIDE"/>
    <property type="match status" value="1"/>
</dbReference>
<evidence type="ECO:0000313" key="8">
    <source>
        <dbReference type="Proteomes" id="UP000823749"/>
    </source>
</evidence>
<comment type="similarity">
    <text evidence="2">Belongs to the plant self-incompatibility (S1) protein family.</text>
</comment>
<keyword evidence="5 6" id="KW-0732">Signal</keyword>
<keyword evidence="8" id="KW-1185">Reference proteome</keyword>
<keyword evidence="3" id="KW-0713">Self-incompatibility</keyword>
<comment type="subcellular location">
    <subcellularLocation>
        <location evidence="1">Secreted</location>
    </subcellularLocation>
</comment>
<gene>
    <name evidence="7" type="ORF">RHGRI_026043</name>
</gene>
<dbReference type="GO" id="GO:0060320">
    <property type="term" value="P:rejection of self pollen"/>
    <property type="evidence" value="ECO:0007669"/>
    <property type="project" value="UniProtKB-KW"/>
</dbReference>
<comment type="caution">
    <text evidence="7">The sequence shown here is derived from an EMBL/GenBank/DDBJ whole genome shotgun (WGS) entry which is preliminary data.</text>
</comment>
<evidence type="ECO:0000256" key="5">
    <source>
        <dbReference type="ARBA" id="ARBA00022729"/>
    </source>
</evidence>
<evidence type="ECO:0008006" key="9">
    <source>
        <dbReference type="Google" id="ProtNLM"/>
    </source>
</evidence>
<feature type="signal peptide" evidence="6">
    <location>
        <begin position="1"/>
        <end position="19"/>
    </location>
</feature>
<dbReference type="AlphaFoldDB" id="A0AAV6IR84"/>
<reference evidence="7" key="1">
    <citation type="submission" date="2020-08" db="EMBL/GenBank/DDBJ databases">
        <title>Plant Genome Project.</title>
        <authorList>
            <person name="Zhang R.-G."/>
        </authorList>
    </citation>
    <scope>NUCLEOTIDE SEQUENCE</scope>
    <source>
        <strain evidence="7">WSP0</strain>
        <tissue evidence="7">Leaf</tissue>
    </source>
</reference>
<dbReference type="Pfam" id="PF05938">
    <property type="entry name" value="Self-incomp_S1"/>
    <property type="match status" value="1"/>
</dbReference>
<evidence type="ECO:0000256" key="6">
    <source>
        <dbReference type="SAM" id="SignalP"/>
    </source>
</evidence>
<keyword evidence="4" id="KW-0964">Secreted</keyword>
<organism evidence="7 8">
    <name type="scientific">Rhododendron griersonianum</name>
    <dbReference type="NCBI Taxonomy" id="479676"/>
    <lineage>
        <taxon>Eukaryota</taxon>
        <taxon>Viridiplantae</taxon>
        <taxon>Streptophyta</taxon>
        <taxon>Embryophyta</taxon>
        <taxon>Tracheophyta</taxon>
        <taxon>Spermatophyta</taxon>
        <taxon>Magnoliopsida</taxon>
        <taxon>eudicotyledons</taxon>
        <taxon>Gunneridae</taxon>
        <taxon>Pentapetalae</taxon>
        <taxon>asterids</taxon>
        <taxon>Ericales</taxon>
        <taxon>Ericaceae</taxon>
        <taxon>Ericoideae</taxon>
        <taxon>Rhodoreae</taxon>
        <taxon>Rhododendron</taxon>
    </lineage>
</organism>
<dbReference type="Proteomes" id="UP000823749">
    <property type="component" value="Chromosome 9"/>
</dbReference>
<protein>
    <recommendedName>
        <fullName evidence="9">S-protein homolog</fullName>
    </recommendedName>
</protein>
<evidence type="ECO:0000256" key="1">
    <source>
        <dbReference type="ARBA" id="ARBA00004613"/>
    </source>
</evidence>
<name>A0AAV6IR84_9ERIC</name>
<evidence type="ECO:0000256" key="3">
    <source>
        <dbReference type="ARBA" id="ARBA00022471"/>
    </source>
</evidence>
<evidence type="ECO:0000256" key="4">
    <source>
        <dbReference type="ARBA" id="ARBA00022525"/>
    </source>
</evidence>